<evidence type="ECO:0000259" key="7">
    <source>
        <dbReference type="PROSITE" id="PS50811"/>
    </source>
</evidence>
<evidence type="ECO:0000313" key="9">
    <source>
        <dbReference type="Proteomes" id="UP001141253"/>
    </source>
</evidence>
<comment type="caution">
    <text evidence="8">The sequence shown here is derived from an EMBL/GenBank/DDBJ whole genome shotgun (WGS) entry which is preliminary data.</text>
</comment>
<keyword evidence="3" id="KW-0238">DNA-binding</keyword>
<evidence type="ECO:0000256" key="2">
    <source>
        <dbReference type="ARBA" id="ARBA00023015"/>
    </source>
</evidence>
<feature type="region of interest" description="Disordered" evidence="6">
    <location>
        <begin position="160"/>
        <end position="210"/>
    </location>
</feature>
<dbReference type="Proteomes" id="UP001141253">
    <property type="component" value="Chromosome 14"/>
</dbReference>
<evidence type="ECO:0000256" key="1">
    <source>
        <dbReference type="ARBA" id="ARBA00004123"/>
    </source>
</evidence>
<dbReference type="PROSITE" id="PS50811">
    <property type="entry name" value="WRKY"/>
    <property type="match status" value="1"/>
</dbReference>
<keyword evidence="4" id="KW-0804">Transcription</keyword>
<name>A0ABQ9AAA3_9ROSI</name>
<feature type="domain" description="WRKY" evidence="7">
    <location>
        <begin position="109"/>
        <end position="169"/>
    </location>
</feature>
<dbReference type="Pfam" id="PF03106">
    <property type="entry name" value="WRKY"/>
    <property type="match status" value="1"/>
</dbReference>
<dbReference type="PANTHER" id="PTHR32096:SF19">
    <property type="entry name" value="OS01G0750100 PROTEIN"/>
    <property type="match status" value="1"/>
</dbReference>
<protein>
    <recommendedName>
        <fullName evidence="7">WRKY domain-containing protein</fullName>
    </recommendedName>
</protein>
<dbReference type="SMART" id="SM00774">
    <property type="entry name" value="WRKY"/>
    <property type="match status" value="1"/>
</dbReference>
<sequence length="320" mass="36397">MAPLFVQPVKRREEWGMGNKLISRHLCATVWSNPVFLKSIFRHKSVIKKLQSRKKCVMDSSPSRKLDSNVSELALETQTSKRRKVVEKTVVRVRVGENAGKLKNEGPPSDFWSWRKYGQKPIKGSPYPRGYYRCSTSKGCSAKKQVERCRTDSSVLIVTYTSNHNHPGPDLHDSDENQQPNDLGTPPTDPVDHPITPKQEGTEEETEERHGHPIMLSADEDVSEGHNFHYLQSPIRIPQDIMISQDYDPFNESSEKSHGTLGIFLDEEPICCSRLMTFPEPKSEESNDFFDELEELPTSSSFTSFLRGSFFDERIPAVPS</sequence>
<proteinExistence type="predicted"/>
<keyword evidence="9" id="KW-1185">Reference proteome</keyword>
<dbReference type="InterPro" id="IPR003657">
    <property type="entry name" value="WRKY_dom"/>
</dbReference>
<dbReference type="InterPro" id="IPR044810">
    <property type="entry name" value="WRKY_plant"/>
</dbReference>
<dbReference type="InterPro" id="IPR036576">
    <property type="entry name" value="WRKY_dom_sf"/>
</dbReference>
<keyword evidence="5" id="KW-0539">Nucleus</keyword>
<dbReference type="EMBL" id="JAPFFI010000022">
    <property type="protein sequence ID" value="KAJ6329024.1"/>
    <property type="molecule type" value="Genomic_DNA"/>
</dbReference>
<dbReference type="Gene3D" id="2.20.25.80">
    <property type="entry name" value="WRKY domain"/>
    <property type="match status" value="1"/>
</dbReference>
<accession>A0ABQ9AAA3</accession>
<evidence type="ECO:0000256" key="3">
    <source>
        <dbReference type="ARBA" id="ARBA00023125"/>
    </source>
</evidence>
<evidence type="ECO:0000256" key="6">
    <source>
        <dbReference type="SAM" id="MobiDB-lite"/>
    </source>
</evidence>
<comment type="subcellular location">
    <subcellularLocation>
        <location evidence="1">Nucleus</location>
    </subcellularLocation>
</comment>
<keyword evidence="2" id="KW-0805">Transcription regulation</keyword>
<reference evidence="8" key="2">
    <citation type="journal article" date="2023" name="Int. J. Mol. Sci.">
        <title>De Novo Assembly and Annotation of 11 Diverse Shrub Willow (Salix) Genomes Reveals Novel Gene Organization in Sex-Linked Regions.</title>
        <authorList>
            <person name="Hyden B."/>
            <person name="Feng K."/>
            <person name="Yates T.B."/>
            <person name="Jawdy S."/>
            <person name="Cereghino C."/>
            <person name="Smart L.B."/>
            <person name="Muchero W."/>
        </authorList>
    </citation>
    <scope>NUCLEOTIDE SEQUENCE</scope>
    <source>
        <tissue evidence="8">Shoot tip</tissue>
    </source>
</reference>
<reference evidence="8" key="1">
    <citation type="submission" date="2022-10" db="EMBL/GenBank/DDBJ databases">
        <authorList>
            <person name="Hyden B.L."/>
            <person name="Feng K."/>
            <person name="Yates T."/>
            <person name="Jawdy S."/>
            <person name="Smart L.B."/>
            <person name="Muchero W."/>
        </authorList>
    </citation>
    <scope>NUCLEOTIDE SEQUENCE</scope>
    <source>
        <tissue evidence="8">Shoot tip</tissue>
    </source>
</reference>
<organism evidence="8 9">
    <name type="scientific">Salix suchowensis</name>
    <dbReference type="NCBI Taxonomy" id="1278906"/>
    <lineage>
        <taxon>Eukaryota</taxon>
        <taxon>Viridiplantae</taxon>
        <taxon>Streptophyta</taxon>
        <taxon>Embryophyta</taxon>
        <taxon>Tracheophyta</taxon>
        <taxon>Spermatophyta</taxon>
        <taxon>Magnoliopsida</taxon>
        <taxon>eudicotyledons</taxon>
        <taxon>Gunneridae</taxon>
        <taxon>Pentapetalae</taxon>
        <taxon>rosids</taxon>
        <taxon>fabids</taxon>
        <taxon>Malpighiales</taxon>
        <taxon>Salicaceae</taxon>
        <taxon>Saliceae</taxon>
        <taxon>Salix</taxon>
    </lineage>
</organism>
<dbReference type="SUPFAM" id="SSF118290">
    <property type="entry name" value="WRKY DNA-binding domain"/>
    <property type="match status" value="1"/>
</dbReference>
<gene>
    <name evidence="8" type="ORF">OIU77_010658</name>
</gene>
<evidence type="ECO:0000313" key="8">
    <source>
        <dbReference type="EMBL" id="KAJ6329024.1"/>
    </source>
</evidence>
<evidence type="ECO:0000256" key="5">
    <source>
        <dbReference type="ARBA" id="ARBA00023242"/>
    </source>
</evidence>
<dbReference type="PANTHER" id="PTHR32096">
    <property type="entry name" value="WRKY TRANSCRIPTION FACTOR 30-RELATED-RELATED"/>
    <property type="match status" value="1"/>
</dbReference>
<evidence type="ECO:0000256" key="4">
    <source>
        <dbReference type="ARBA" id="ARBA00023163"/>
    </source>
</evidence>